<evidence type="ECO:0000313" key="2">
    <source>
        <dbReference type="Proteomes" id="UP000077342"/>
    </source>
</evidence>
<dbReference type="EMBL" id="LWCI01000142">
    <property type="protein sequence ID" value="KZS59125.1"/>
    <property type="molecule type" value="Genomic_DNA"/>
</dbReference>
<protein>
    <recommendedName>
        <fullName evidence="3">2-haloacid dehalogenase, configuration-inverting</fullName>
    </recommendedName>
</protein>
<dbReference type="Gene3D" id="1.20.1290.10">
    <property type="entry name" value="AhpD-like"/>
    <property type="match status" value="1"/>
</dbReference>
<name>A0A163X9A1_9MYCO</name>
<dbReference type="RefSeq" id="WP_075512440.1">
    <property type="nucleotide sequence ID" value="NZ_CP089224.1"/>
</dbReference>
<keyword evidence="2" id="KW-1185">Reference proteome</keyword>
<dbReference type="Proteomes" id="UP000077342">
    <property type="component" value="Unassembled WGS sequence"/>
</dbReference>
<reference evidence="2" key="1">
    <citation type="submission" date="2016-04" db="EMBL/GenBank/DDBJ databases">
        <authorList>
            <person name="Strapagiel D."/>
            <person name="Borowka P."/>
            <person name="Marciniak B."/>
            <person name="Bakula Z."/>
            <person name="Van Ingen J."/>
            <person name="Safianowska A."/>
            <person name="Dziadek J."/>
            <person name="Jagielski T."/>
        </authorList>
    </citation>
    <scope>NUCLEOTIDE SEQUENCE [LARGE SCALE GENOMIC DNA]</scope>
    <source>
        <strain evidence="2">1010001458</strain>
    </source>
</reference>
<accession>A0A163X9A1</accession>
<dbReference type="InterPro" id="IPR029032">
    <property type="entry name" value="AhpD-like"/>
</dbReference>
<comment type="caution">
    <text evidence="1">The sequence shown here is derived from an EMBL/GenBank/DDBJ whole genome shotgun (WGS) entry which is preliminary data.</text>
</comment>
<proteinExistence type="predicted"/>
<gene>
    <name evidence="1" type="ORF">A4G28_02655</name>
</gene>
<organism evidence="1 2">
    <name type="scientific">Mycobacterium ostraviense</name>
    <dbReference type="NCBI Taxonomy" id="2738409"/>
    <lineage>
        <taxon>Bacteria</taxon>
        <taxon>Bacillati</taxon>
        <taxon>Actinomycetota</taxon>
        <taxon>Actinomycetes</taxon>
        <taxon>Mycobacteriales</taxon>
        <taxon>Mycobacteriaceae</taxon>
        <taxon>Mycobacterium</taxon>
    </lineage>
</organism>
<evidence type="ECO:0008006" key="3">
    <source>
        <dbReference type="Google" id="ProtNLM"/>
    </source>
</evidence>
<evidence type="ECO:0000313" key="1">
    <source>
        <dbReference type="EMBL" id="KZS59125.1"/>
    </source>
</evidence>
<dbReference type="AlphaFoldDB" id="A0A163X9A1"/>
<sequence length="284" mass="30545">MRSSGDPVPSISEAAATGEIADLYADIRQALGMTFVNLIWRNLASIPGALRWTWETMKPLYANGAVYWEADALRQGQELPPVPQLSVAALRSVGIGADDQNVIRTTLSGYDTGNPLNLVGVCAVRARLHGLTPPACPWIQQPPRRPPPAAGALLMNIDEMPPHVVEMVRIVNLIGARGQARDLQVSLPRNLAHWPGMLVLYYTALQPLHDNGSLLAAIDAVIADGRRRGHAVSGALGNTGLPDAETATAIWDSLENLVPNAMARMIPVVSLLLRLLPCETDNEC</sequence>